<dbReference type="EMBL" id="WAAU01000008">
    <property type="protein sequence ID" value="KAB1160038.1"/>
    <property type="molecule type" value="Genomic_DNA"/>
</dbReference>
<evidence type="ECO:0000256" key="1">
    <source>
        <dbReference type="ARBA" id="ARBA00006484"/>
    </source>
</evidence>
<evidence type="ECO:0000256" key="3">
    <source>
        <dbReference type="RuleBase" id="RU000363"/>
    </source>
</evidence>
<dbReference type="Proteomes" id="UP000467305">
    <property type="component" value="Unassembled WGS sequence"/>
</dbReference>
<dbReference type="CDD" id="cd05233">
    <property type="entry name" value="SDR_c"/>
    <property type="match status" value="1"/>
</dbReference>
<dbReference type="InterPro" id="IPR036291">
    <property type="entry name" value="NAD(P)-bd_dom_sf"/>
</dbReference>
<dbReference type="Gene3D" id="3.40.50.720">
    <property type="entry name" value="NAD(P)-binding Rossmann-like Domain"/>
    <property type="match status" value="1"/>
</dbReference>
<dbReference type="AlphaFoldDB" id="A0A7J5AQX7"/>
<dbReference type="GO" id="GO:0016491">
    <property type="term" value="F:oxidoreductase activity"/>
    <property type="evidence" value="ECO:0007669"/>
    <property type="project" value="UniProtKB-KW"/>
</dbReference>
<dbReference type="PANTHER" id="PTHR44196">
    <property type="entry name" value="DEHYDROGENASE/REDUCTASE SDR FAMILY MEMBER 7B"/>
    <property type="match status" value="1"/>
</dbReference>
<keyword evidence="2" id="KW-0560">Oxidoreductase</keyword>
<dbReference type="PRINTS" id="PR00080">
    <property type="entry name" value="SDRFAMILY"/>
</dbReference>
<dbReference type="OrthoDB" id="9808814at2"/>
<dbReference type="PIRSF" id="PIRSF000126">
    <property type="entry name" value="11-beta-HSD1"/>
    <property type="match status" value="1"/>
</dbReference>
<comment type="similarity">
    <text evidence="1 3">Belongs to the short-chain dehydrogenases/reductases (SDR) family.</text>
</comment>
<dbReference type="PRINTS" id="PR00081">
    <property type="entry name" value="GDHRDH"/>
</dbReference>
<evidence type="ECO:0000256" key="2">
    <source>
        <dbReference type="ARBA" id="ARBA00023002"/>
    </source>
</evidence>
<dbReference type="GO" id="GO:0016020">
    <property type="term" value="C:membrane"/>
    <property type="evidence" value="ECO:0007669"/>
    <property type="project" value="TreeGrafter"/>
</dbReference>
<comment type="caution">
    <text evidence="4">The sequence shown here is derived from an EMBL/GenBank/DDBJ whole genome shotgun (WGS) entry which is preliminary data.</text>
</comment>
<dbReference type="PANTHER" id="PTHR44196:SF2">
    <property type="entry name" value="SHORT-CHAIN DEHYDROGENASE-RELATED"/>
    <property type="match status" value="1"/>
</dbReference>
<name>A0A7J5AQX7_9FLAO</name>
<dbReference type="SUPFAM" id="SSF51735">
    <property type="entry name" value="NAD(P)-binding Rossmann-fold domains"/>
    <property type="match status" value="1"/>
</dbReference>
<reference evidence="4 5" key="1">
    <citation type="submission" date="2019-09" db="EMBL/GenBank/DDBJ databases">
        <authorList>
            <person name="Cao W.R."/>
        </authorList>
    </citation>
    <scope>NUCLEOTIDE SEQUENCE [LARGE SCALE GENOMIC DNA]</scope>
    <source>
        <strain evidence="5">a4</strain>
    </source>
</reference>
<dbReference type="Pfam" id="PF00106">
    <property type="entry name" value="adh_short"/>
    <property type="match status" value="1"/>
</dbReference>
<gene>
    <name evidence="4" type="ORF">F7018_03935</name>
</gene>
<keyword evidence="5" id="KW-1185">Reference proteome</keyword>
<organism evidence="4 5">
    <name type="scientific">Tenacibaculum aiptasiae</name>
    <dbReference type="NCBI Taxonomy" id="426481"/>
    <lineage>
        <taxon>Bacteria</taxon>
        <taxon>Pseudomonadati</taxon>
        <taxon>Bacteroidota</taxon>
        <taxon>Flavobacteriia</taxon>
        <taxon>Flavobacteriales</taxon>
        <taxon>Flavobacteriaceae</taxon>
        <taxon>Tenacibaculum</taxon>
    </lineage>
</organism>
<evidence type="ECO:0000313" key="5">
    <source>
        <dbReference type="Proteomes" id="UP000467305"/>
    </source>
</evidence>
<proteinExistence type="inferred from homology"/>
<protein>
    <submittedName>
        <fullName evidence="4">SDR family oxidoreductase</fullName>
    </submittedName>
</protein>
<evidence type="ECO:0000313" key="4">
    <source>
        <dbReference type="EMBL" id="KAB1160038.1"/>
    </source>
</evidence>
<dbReference type="InterPro" id="IPR002347">
    <property type="entry name" value="SDR_fam"/>
</dbReference>
<accession>A0A7J5AQX7</accession>
<sequence>MKKTALITGAASGIGREFSRIHAERGGNIVAIDINAEGLKNLKTELENEHGIEVYTIVKNLTQLSAPQEIHDEVISHGVAIDYLINNAGFGGVGAFHERDWAKDQAMIQVNVLALTSLTRQFLPDFVARDSGKILNVSSTVSLVPGPLQAVYFATKAYVTSFSNALSGELSDTGVSMTALLPGATKTAFGDASGMNKTPIYKRPASAREVAEEGYNAMLEGKIEVIAGLPWEQRMELKFIPFMPKKALIERMKKQSTH</sequence>